<evidence type="ECO:0000256" key="3">
    <source>
        <dbReference type="ARBA" id="ARBA00022691"/>
    </source>
</evidence>
<dbReference type="RefSeq" id="WP_344952306.1">
    <property type="nucleotide sequence ID" value="NZ_BAAAZG010000038.1"/>
</dbReference>
<name>A0ABP7WAM9_9ACTN</name>
<evidence type="ECO:0000313" key="6">
    <source>
        <dbReference type="Proteomes" id="UP001500683"/>
    </source>
</evidence>
<dbReference type="InterPro" id="IPR020803">
    <property type="entry name" value="MeTfrase_dom"/>
</dbReference>
<accession>A0ABP7WAM9</accession>
<comment type="caution">
    <text evidence="5">The sequence shown here is derived from an EMBL/GenBank/DDBJ whole genome shotgun (WGS) entry which is preliminary data.</text>
</comment>
<dbReference type="GO" id="GO:0032259">
    <property type="term" value="P:methylation"/>
    <property type="evidence" value="ECO:0007669"/>
    <property type="project" value="UniProtKB-KW"/>
</dbReference>
<reference evidence="6" key="1">
    <citation type="journal article" date="2019" name="Int. J. Syst. Evol. Microbiol.">
        <title>The Global Catalogue of Microorganisms (GCM) 10K type strain sequencing project: providing services to taxonomists for standard genome sequencing and annotation.</title>
        <authorList>
            <consortium name="The Broad Institute Genomics Platform"/>
            <consortium name="The Broad Institute Genome Sequencing Center for Infectious Disease"/>
            <person name="Wu L."/>
            <person name="Ma J."/>
        </authorList>
    </citation>
    <scope>NUCLEOTIDE SEQUENCE [LARGE SCALE GENOMIC DNA]</scope>
    <source>
        <strain evidence="6">JCM 16702</strain>
    </source>
</reference>
<keyword evidence="6" id="KW-1185">Reference proteome</keyword>
<dbReference type="InterPro" id="IPR050447">
    <property type="entry name" value="Erg6_SMT_methyltransf"/>
</dbReference>
<dbReference type="CDD" id="cd02440">
    <property type="entry name" value="AdoMet_MTases"/>
    <property type="match status" value="1"/>
</dbReference>
<evidence type="ECO:0000256" key="1">
    <source>
        <dbReference type="ARBA" id="ARBA00022603"/>
    </source>
</evidence>
<dbReference type="Pfam" id="PF08241">
    <property type="entry name" value="Methyltransf_11"/>
    <property type="match status" value="1"/>
</dbReference>
<evidence type="ECO:0000313" key="5">
    <source>
        <dbReference type="EMBL" id="GAA4084702.1"/>
    </source>
</evidence>
<feature type="domain" description="Polyketide synthase-like methyltransferase" evidence="4">
    <location>
        <begin position="24"/>
        <end position="282"/>
    </location>
</feature>
<evidence type="ECO:0000259" key="4">
    <source>
        <dbReference type="SMART" id="SM00828"/>
    </source>
</evidence>
<dbReference type="Proteomes" id="UP001500683">
    <property type="component" value="Unassembled WGS sequence"/>
</dbReference>
<dbReference type="SUPFAM" id="SSF53335">
    <property type="entry name" value="S-adenosyl-L-methionine-dependent methyltransferases"/>
    <property type="match status" value="1"/>
</dbReference>
<gene>
    <name evidence="5" type="ORF">GCM10022214_50710</name>
</gene>
<keyword evidence="1 5" id="KW-0489">Methyltransferase</keyword>
<dbReference type="InterPro" id="IPR013216">
    <property type="entry name" value="Methyltransf_11"/>
</dbReference>
<dbReference type="EMBL" id="BAAAZG010000038">
    <property type="protein sequence ID" value="GAA4084702.1"/>
    <property type="molecule type" value="Genomic_DNA"/>
</dbReference>
<keyword evidence="2" id="KW-0808">Transferase</keyword>
<dbReference type="InterPro" id="IPR029063">
    <property type="entry name" value="SAM-dependent_MTases_sf"/>
</dbReference>
<dbReference type="SMART" id="SM00828">
    <property type="entry name" value="PKS_MT"/>
    <property type="match status" value="1"/>
</dbReference>
<dbReference type="Gene3D" id="3.40.50.150">
    <property type="entry name" value="Vaccinia Virus protein VP39"/>
    <property type="match status" value="1"/>
</dbReference>
<proteinExistence type="predicted"/>
<protein>
    <submittedName>
        <fullName evidence="5">27-O-demethylrifamycin SV methyltransferase</fullName>
    </submittedName>
</protein>
<dbReference type="PANTHER" id="PTHR44068:SF11">
    <property type="entry name" value="GERANYL DIPHOSPHATE 2-C-METHYLTRANSFERASE"/>
    <property type="match status" value="1"/>
</dbReference>
<evidence type="ECO:0000256" key="2">
    <source>
        <dbReference type="ARBA" id="ARBA00022679"/>
    </source>
</evidence>
<dbReference type="PANTHER" id="PTHR44068">
    <property type="entry name" value="ZGC:194242"/>
    <property type="match status" value="1"/>
</dbReference>
<dbReference type="GO" id="GO:0008168">
    <property type="term" value="F:methyltransferase activity"/>
    <property type="evidence" value="ECO:0007669"/>
    <property type="project" value="UniProtKB-KW"/>
</dbReference>
<organism evidence="5 6">
    <name type="scientific">Actinomadura miaoliensis</name>
    <dbReference type="NCBI Taxonomy" id="430685"/>
    <lineage>
        <taxon>Bacteria</taxon>
        <taxon>Bacillati</taxon>
        <taxon>Actinomycetota</taxon>
        <taxon>Actinomycetes</taxon>
        <taxon>Streptosporangiales</taxon>
        <taxon>Thermomonosporaceae</taxon>
        <taxon>Actinomadura</taxon>
    </lineage>
</organism>
<keyword evidence="3" id="KW-0949">S-adenosyl-L-methionine</keyword>
<sequence length="284" mass="31924">MSAGEVSVADEVAEIYDQTFWGVELVGGSFHVGYWWDEHDRTPFLEAINRNTEIVTGRLDLRPGQHLLDVGCGCGVPAIRVAHRADVRVTGITNSRAHRDEAIRRVHQAGLRGQVRIDLGDAAALPYPDASFDAVLSFESLVHADDRERWLLEMARVLRPGGHLVLTDLVVDVPLSDEDRRTLQDFTLTLPHSGTAMIDMVRRTGFRLEEFADITDRIRPTYPAYVQRMKDQRQALVDAYGCENIDHFLTGTPRILEVVQARTGYVIIVARRREGDLAERSPDT</sequence>